<evidence type="ECO:0000256" key="4">
    <source>
        <dbReference type="PIRSR" id="PIRSR005902-1"/>
    </source>
</evidence>
<feature type="binding site" evidence="4">
    <location>
        <position position="211"/>
    </location>
    <ligand>
        <name>a divalent metal cation</name>
        <dbReference type="ChEBI" id="CHEBI:60240"/>
        <label>1</label>
    </ligand>
</feature>
<dbReference type="Gene3D" id="3.20.20.140">
    <property type="entry name" value="Metal-dependent hydrolases"/>
    <property type="match status" value="1"/>
</dbReference>
<dbReference type="GO" id="GO:0016788">
    <property type="term" value="F:hydrolase activity, acting on ester bonds"/>
    <property type="evidence" value="ECO:0007669"/>
    <property type="project" value="InterPro"/>
</dbReference>
<dbReference type="OrthoDB" id="9810005at2"/>
<organism evidence="5 6">
    <name type="scientific">Labilithrix luteola</name>
    <dbReference type="NCBI Taxonomy" id="1391654"/>
    <lineage>
        <taxon>Bacteria</taxon>
        <taxon>Pseudomonadati</taxon>
        <taxon>Myxococcota</taxon>
        <taxon>Polyangia</taxon>
        <taxon>Polyangiales</taxon>
        <taxon>Labilitrichaceae</taxon>
        <taxon>Labilithrix</taxon>
    </lineage>
</organism>
<dbReference type="PIRSF" id="PIRSF005902">
    <property type="entry name" value="DNase_TatD"/>
    <property type="match status" value="1"/>
</dbReference>
<keyword evidence="2 4" id="KW-0479">Metal-binding</keyword>
<dbReference type="SUPFAM" id="SSF51556">
    <property type="entry name" value="Metallo-dependent hydrolases"/>
    <property type="match status" value="1"/>
</dbReference>
<dbReference type="PANTHER" id="PTHR46124">
    <property type="entry name" value="D-AMINOACYL-TRNA DEACYLASE"/>
    <property type="match status" value="1"/>
</dbReference>
<reference evidence="5 6" key="1">
    <citation type="submission" date="2015-08" db="EMBL/GenBank/DDBJ databases">
        <authorList>
            <person name="Babu N.S."/>
            <person name="Beckwith C.J."/>
            <person name="Beseler K.G."/>
            <person name="Brison A."/>
            <person name="Carone J.V."/>
            <person name="Caskin T.P."/>
            <person name="Diamond M."/>
            <person name="Durham M.E."/>
            <person name="Foxe J.M."/>
            <person name="Go M."/>
            <person name="Henderson B.A."/>
            <person name="Jones I.B."/>
            <person name="McGettigan J.A."/>
            <person name="Micheletti S.J."/>
            <person name="Nasrallah M.E."/>
            <person name="Ortiz D."/>
            <person name="Piller C.R."/>
            <person name="Privatt S.R."/>
            <person name="Schneider S.L."/>
            <person name="Sharp S."/>
            <person name="Smith T.C."/>
            <person name="Stanton J.D."/>
            <person name="Ullery H.E."/>
            <person name="Wilson R.J."/>
            <person name="Serrano M.G."/>
            <person name="Buck G."/>
            <person name="Lee V."/>
            <person name="Wang Y."/>
            <person name="Carvalho R."/>
            <person name="Voegtly L."/>
            <person name="Shi R."/>
            <person name="Duckworth R."/>
            <person name="Johnson A."/>
            <person name="Loviza R."/>
            <person name="Walstead R."/>
            <person name="Shah Z."/>
            <person name="Kiflezghi M."/>
            <person name="Wade K."/>
            <person name="Ball S.L."/>
            <person name="Bradley K.W."/>
            <person name="Asai D.J."/>
            <person name="Bowman C.A."/>
            <person name="Russell D.A."/>
            <person name="Pope W.H."/>
            <person name="Jacobs-Sera D."/>
            <person name="Hendrix R.W."/>
            <person name="Hatfull G.F."/>
        </authorList>
    </citation>
    <scope>NUCLEOTIDE SEQUENCE [LARGE SCALE GENOMIC DNA]</scope>
    <source>
        <strain evidence="5 6">DSM 27648</strain>
    </source>
</reference>
<sequence length="265" mass="28668">MHRSVFDSHAHLQDARVTDPASVWARAREAGVRRVLLAGVDADDWDRQAALAHLPGIYQSVGIHPQVAAVLGEAERASQLERLERALVQRSPGVVAIGEIGMDGVGERRLAYGAQAELFEAQLRLAKAHDLPIILHVLRAHEEALKILEAVGVPAAGGVVHSYSGSPELVPRYLEHGLYLSFSGSITWHEGGRAARAVKACPVDRLLVETDAPDQTPLDHRPEANEPTFLTSVVRSVATIVGAPASEIAETTYRNACRAFRIEES</sequence>
<evidence type="ECO:0000256" key="3">
    <source>
        <dbReference type="ARBA" id="ARBA00022801"/>
    </source>
</evidence>
<keyword evidence="6" id="KW-1185">Reference proteome</keyword>
<accession>A0A0K1PQV6</accession>
<gene>
    <name evidence="5" type="ORF">AKJ09_02163</name>
</gene>
<feature type="binding site" evidence="4">
    <location>
        <position position="136"/>
    </location>
    <ligand>
        <name>a divalent metal cation</name>
        <dbReference type="ChEBI" id="CHEBI:60240"/>
        <label>2</label>
    </ligand>
</feature>
<dbReference type="EMBL" id="CP012333">
    <property type="protein sequence ID" value="AKU95499.1"/>
    <property type="molecule type" value="Genomic_DNA"/>
</dbReference>
<evidence type="ECO:0000256" key="1">
    <source>
        <dbReference type="ARBA" id="ARBA00009275"/>
    </source>
</evidence>
<dbReference type="GO" id="GO:0046872">
    <property type="term" value="F:metal ion binding"/>
    <property type="evidence" value="ECO:0007669"/>
    <property type="project" value="UniProtKB-KW"/>
</dbReference>
<protein>
    <submittedName>
        <fullName evidence="5">Putative deoxyribonuclease YcfH</fullName>
    </submittedName>
</protein>
<dbReference type="Pfam" id="PF01026">
    <property type="entry name" value="TatD_DNase"/>
    <property type="match status" value="1"/>
</dbReference>
<comment type="similarity">
    <text evidence="1">Belongs to the metallo-dependent hydrolases superfamily. TatD-type hydrolase family.</text>
</comment>
<name>A0A0K1PQV6_9BACT</name>
<dbReference type="STRING" id="1391654.AKJ09_02163"/>
<feature type="binding site" evidence="4">
    <location>
        <position position="161"/>
    </location>
    <ligand>
        <name>a divalent metal cation</name>
        <dbReference type="ChEBI" id="CHEBI:60240"/>
        <label>2</label>
    </ligand>
</feature>
<dbReference type="RefSeq" id="WP_146646937.1">
    <property type="nucleotide sequence ID" value="NZ_CP012333.1"/>
</dbReference>
<evidence type="ECO:0000256" key="2">
    <source>
        <dbReference type="ARBA" id="ARBA00022723"/>
    </source>
</evidence>
<dbReference type="PANTHER" id="PTHR46124:SF3">
    <property type="entry name" value="HYDROLASE"/>
    <property type="match status" value="1"/>
</dbReference>
<dbReference type="GO" id="GO:0005829">
    <property type="term" value="C:cytosol"/>
    <property type="evidence" value="ECO:0007669"/>
    <property type="project" value="TreeGrafter"/>
</dbReference>
<keyword evidence="3" id="KW-0378">Hydrolase</keyword>
<dbReference type="Proteomes" id="UP000064967">
    <property type="component" value="Chromosome"/>
</dbReference>
<dbReference type="InterPro" id="IPR001130">
    <property type="entry name" value="TatD-like"/>
</dbReference>
<feature type="binding site" evidence="4">
    <location>
        <position position="9"/>
    </location>
    <ligand>
        <name>a divalent metal cation</name>
        <dbReference type="ChEBI" id="CHEBI:60240"/>
        <label>1</label>
    </ligand>
</feature>
<dbReference type="CDD" id="cd01310">
    <property type="entry name" value="TatD_DNAse"/>
    <property type="match status" value="1"/>
</dbReference>
<dbReference type="InterPro" id="IPR032466">
    <property type="entry name" value="Metal_Hydrolase"/>
</dbReference>
<feature type="binding site" evidence="4">
    <location>
        <position position="99"/>
    </location>
    <ligand>
        <name>a divalent metal cation</name>
        <dbReference type="ChEBI" id="CHEBI:60240"/>
        <label>1</label>
    </ligand>
</feature>
<proteinExistence type="inferred from homology"/>
<evidence type="ECO:0000313" key="5">
    <source>
        <dbReference type="EMBL" id="AKU95499.1"/>
    </source>
</evidence>
<dbReference type="KEGG" id="llu:AKJ09_02163"/>
<dbReference type="AlphaFoldDB" id="A0A0K1PQV6"/>
<feature type="binding site" evidence="4">
    <location>
        <position position="11"/>
    </location>
    <ligand>
        <name>a divalent metal cation</name>
        <dbReference type="ChEBI" id="CHEBI:60240"/>
        <label>1</label>
    </ligand>
</feature>
<evidence type="ECO:0000313" key="6">
    <source>
        <dbReference type="Proteomes" id="UP000064967"/>
    </source>
</evidence>
<dbReference type="FunFam" id="3.20.20.140:FF:000005">
    <property type="entry name" value="TatD family hydrolase"/>
    <property type="match status" value="1"/>
</dbReference>